<dbReference type="SUPFAM" id="SSF51230">
    <property type="entry name" value="Single hybrid motif"/>
    <property type="match status" value="1"/>
</dbReference>
<feature type="domain" description="Lipoyl-binding" evidence="4">
    <location>
        <begin position="2"/>
        <end position="77"/>
    </location>
</feature>
<keyword evidence="3" id="KW-0012">Acyltransferase</keyword>
<dbReference type="GO" id="GO:0005737">
    <property type="term" value="C:cytoplasm"/>
    <property type="evidence" value="ECO:0007669"/>
    <property type="project" value="TreeGrafter"/>
</dbReference>
<comment type="cofactor">
    <cofactor evidence="1">
        <name>(R)-lipoate</name>
        <dbReference type="ChEBI" id="CHEBI:83088"/>
    </cofactor>
</comment>
<reference evidence="5 6" key="1">
    <citation type="submission" date="2019-03" db="EMBL/GenBank/DDBJ databases">
        <title>Draft genome sequences of novel Actinobacteria.</title>
        <authorList>
            <person name="Sahin N."/>
            <person name="Ay H."/>
            <person name="Saygin H."/>
        </authorList>
    </citation>
    <scope>NUCLEOTIDE SEQUENCE [LARGE SCALE GENOMIC DNA]</scope>
    <source>
        <strain evidence="5 6">5K138</strain>
    </source>
</reference>
<accession>A0A4R5DCZ2</accession>
<dbReference type="GO" id="GO:0031405">
    <property type="term" value="F:lipoic acid binding"/>
    <property type="evidence" value="ECO:0007669"/>
    <property type="project" value="TreeGrafter"/>
</dbReference>
<dbReference type="Pfam" id="PF00364">
    <property type="entry name" value="Biotin_lipoyl"/>
    <property type="match status" value="1"/>
</dbReference>
<dbReference type="CDD" id="cd06849">
    <property type="entry name" value="lipoyl_domain"/>
    <property type="match status" value="1"/>
</dbReference>
<evidence type="ECO:0000259" key="4">
    <source>
        <dbReference type="PROSITE" id="PS50968"/>
    </source>
</evidence>
<dbReference type="InterPro" id="IPR050743">
    <property type="entry name" value="2-oxoacid_DH_E2_comp"/>
</dbReference>
<dbReference type="AlphaFoldDB" id="A0A4R5DCZ2"/>
<dbReference type="InParanoid" id="A0A4R5DCZ2"/>
<dbReference type="Gene3D" id="2.40.50.100">
    <property type="match status" value="1"/>
</dbReference>
<proteinExistence type="predicted"/>
<sequence length="80" mass="8695">MRVTVKLPRLGETVDEAVVLEWYKQVGDEVAENEPLLAVDTAKVQSDVPAPVRGQLTEQLVAPDDEVTTGTPIAVIVVRE</sequence>
<gene>
    <name evidence="5" type="ORF">E1269_12840</name>
</gene>
<name>A0A4R5DCZ2_9ACTN</name>
<keyword evidence="6" id="KW-1185">Reference proteome</keyword>
<organism evidence="5 6">
    <name type="scientific">Jiangella asiatica</name>
    <dbReference type="NCBI Taxonomy" id="2530372"/>
    <lineage>
        <taxon>Bacteria</taxon>
        <taxon>Bacillati</taxon>
        <taxon>Actinomycetota</taxon>
        <taxon>Actinomycetes</taxon>
        <taxon>Jiangellales</taxon>
        <taxon>Jiangellaceae</taxon>
        <taxon>Jiangella</taxon>
    </lineage>
</organism>
<dbReference type="Proteomes" id="UP000294739">
    <property type="component" value="Unassembled WGS sequence"/>
</dbReference>
<dbReference type="EMBL" id="SMKZ01000016">
    <property type="protein sequence ID" value="TDE09860.1"/>
    <property type="molecule type" value="Genomic_DNA"/>
</dbReference>
<dbReference type="InterPro" id="IPR011053">
    <property type="entry name" value="Single_hybrid_motif"/>
</dbReference>
<dbReference type="RefSeq" id="WP_131895036.1">
    <property type="nucleotide sequence ID" value="NZ_SMKZ01000016.1"/>
</dbReference>
<comment type="caution">
    <text evidence="5">The sequence shown here is derived from an EMBL/GenBank/DDBJ whole genome shotgun (WGS) entry which is preliminary data.</text>
</comment>
<keyword evidence="2" id="KW-0808">Transferase</keyword>
<evidence type="ECO:0000256" key="3">
    <source>
        <dbReference type="ARBA" id="ARBA00023315"/>
    </source>
</evidence>
<dbReference type="InterPro" id="IPR000089">
    <property type="entry name" value="Biotin_lipoyl"/>
</dbReference>
<evidence type="ECO:0000313" key="6">
    <source>
        <dbReference type="Proteomes" id="UP000294739"/>
    </source>
</evidence>
<evidence type="ECO:0000313" key="5">
    <source>
        <dbReference type="EMBL" id="TDE09860.1"/>
    </source>
</evidence>
<dbReference type="PANTHER" id="PTHR43178:SF5">
    <property type="entry name" value="LIPOAMIDE ACYLTRANSFERASE COMPONENT OF BRANCHED-CHAIN ALPHA-KETO ACID DEHYDROGENASE COMPLEX, MITOCHONDRIAL"/>
    <property type="match status" value="1"/>
</dbReference>
<dbReference type="PROSITE" id="PS50968">
    <property type="entry name" value="BIOTINYL_LIPOYL"/>
    <property type="match status" value="1"/>
</dbReference>
<protein>
    <recommendedName>
        <fullName evidence="4">Lipoyl-binding domain-containing protein</fullName>
    </recommendedName>
</protein>
<evidence type="ECO:0000256" key="1">
    <source>
        <dbReference type="ARBA" id="ARBA00001938"/>
    </source>
</evidence>
<dbReference type="GO" id="GO:0016407">
    <property type="term" value="F:acetyltransferase activity"/>
    <property type="evidence" value="ECO:0007669"/>
    <property type="project" value="TreeGrafter"/>
</dbReference>
<evidence type="ECO:0000256" key="2">
    <source>
        <dbReference type="ARBA" id="ARBA00022679"/>
    </source>
</evidence>
<dbReference type="OrthoDB" id="9805770at2"/>
<dbReference type="PANTHER" id="PTHR43178">
    <property type="entry name" value="DIHYDROLIPOAMIDE ACETYLTRANSFERASE COMPONENT OF PYRUVATE DEHYDROGENASE COMPLEX"/>
    <property type="match status" value="1"/>
</dbReference>